<accession>A0ABY5PBJ8</accession>
<proteinExistence type="predicted"/>
<evidence type="ECO:0000313" key="2">
    <source>
        <dbReference type="Proteomes" id="UP001058860"/>
    </source>
</evidence>
<keyword evidence="2" id="KW-1185">Reference proteome</keyword>
<dbReference type="EMBL" id="CP088295">
    <property type="protein sequence ID" value="UUY01820.1"/>
    <property type="molecule type" value="Genomic_DNA"/>
</dbReference>
<reference evidence="2" key="1">
    <citation type="submission" date="2021-11" db="EMBL/GenBank/DDBJ databases">
        <title>Cultivation dependent microbiological survey of springs from the worlds oldest radium mine currently devoted to the extraction of radon-saturated water.</title>
        <authorList>
            <person name="Kapinusova G."/>
            <person name="Smrhova T."/>
            <person name="Strejcek M."/>
            <person name="Suman J."/>
            <person name="Jani K."/>
            <person name="Pajer P."/>
            <person name="Uhlik O."/>
        </authorList>
    </citation>
    <scope>NUCLEOTIDE SEQUENCE [LARGE SCALE GENOMIC DNA]</scope>
    <source>
        <strain evidence="2">J379</strain>
    </source>
</reference>
<gene>
    <name evidence="1" type="ORF">LRS13_13920</name>
</gene>
<protein>
    <submittedName>
        <fullName evidence="1">Uncharacterized protein</fullName>
    </submittedName>
</protein>
<sequence>MALLVDRVLARRERDGRTLRAAVLSARLVEGGTWHERVVFREATADAQRICLALGGRLELLPAPAEKLRLAVERFGPPASAGPALLRDGATQRRDRLREAVGQVRAVAGAEGALRVLEIDPGSRVAERRAVLTPFEL</sequence>
<name>A0ABY5PBJ8_9ACTN</name>
<dbReference type="Proteomes" id="UP001058860">
    <property type="component" value="Chromosome"/>
</dbReference>
<evidence type="ECO:0000313" key="1">
    <source>
        <dbReference type="EMBL" id="UUY01820.1"/>
    </source>
</evidence>
<organism evidence="1 2">
    <name type="scientific">Svornostia abyssi</name>
    <dbReference type="NCBI Taxonomy" id="2898438"/>
    <lineage>
        <taxon>Bacteria</taxon>
        <taxon>Bacillati</taxon>
        <taxon>Actinomycetota</taxon>
        <taxon>Thermoleophilia</taxon>
        <taxon>Solirubrobacterales</taxon>
        <taxon>Baekduiaceae</taxon>
        <taxon>Svornostia</taxon>
    </lineage>
</organism>
<dbReference type="RefSeq" id="WP_353866875.1">
    <property type="nucleotide sequence ID" value="NZ_CP088295.1"/>
</dbReference>